<name>A0ABN5J9A4_FUSMR</name>
<dbReference type="InterPro" id="IPR010064">
    <property type="entry name" value="HK97-gp10_tail"/>
</dbReference>
<dbReference type="Proteomes" id="UP000240258">
    <property type="component" value="Chromosome"/>
</dbReference>
<evidence type="ECO:0000313" key="1">
    <source>
        <dbReference type="EMBL" id="AVQ18759.1"/>
    </source>
</evidence>
<organism evidence="1 2">
    <name type="scientific">Fusobacterium mortiferum ATCC 9817</name>
    <dbReference type="NCBI Taxonomy" id="469616"/>
    <lineage>
        <taxon>Bacteria</taxon>
        <taxon>Fusobacteriati</taxon>
        <taxon>Fusobacteriota</taxon>
        <taxon>Fusobacteriia</taxon>
        <taxon>Fusobacteriales</taxon>
        <taxon>Fusobacteriaceae</taxon>
        <taxon>Fusobacterium</taxon>
    </lineage>
</organism>
<protein>
    <recommendedName>
        <fullName evidence="3">Phage protein, HK97 gp10 family</fullName>
    </recommendedName>
</protein>
<gene>
    <name evidence="1" type="ORF">C4N19_06500</name>
</gene>
<keyword evidence="2" id="KW-1185">Reference proteome</keyword>
<sequence>MGSFDDVCKELSKLASSADGETKKFVKKQAKILKKKTLEVAKKRVKKDSGYYHRSIKDGKPYEFKGDFACRVYSAAPHAHLIEEGHRIVRGKNGTELGRVKGKFVFRDTANEFTEEFEENSQKMLEDLFEKNGF</sequence>
<reference evidence="2" key="1">
    <citation type="journal article" date="2018" name="MSphere">
        <title>Fusobacterium Genomics Using MinION and Illumina Sequencing Enables Genome Completion and Correction.</title>
        <authorList>
            <person name="Todd S.M."/>
            <person name="Settlage R.E."/>
            <person name="Lahmers K.K."/>
            <person name="Slade D.J."/>
        </authorList>
    </citation>
    <scope>NUCLEOTIDE SEQUENCE [LARGE SCALE GENOMIC DNA]</scope>
    <source>
        <strain evidence="2">ATCC 9817</strain>
    </source>
</reference>
<dbReference type="Pfam" id="PF04883">
    <property type="entry name" value="HK97-gp10_like"/>
    <property type="match status" value="1"/>
</dbReference>
<dbReference type="EMBL" id="CP028102">
    <property type="protein sequence ID" value="AVQ18759.1"/>
    <property type="molecule type" value="Genomic_DNA"/>
</dbReference>
<dbReference type="RefSeq" id="WP_005884232.1">
    <property type="nucleotide sequence ID" value="NZ_CP028102.1"/>
</dbReference>
<evidence type="ECO:0000313" key="2">
    <source>
        <dbReference type="Proteomes" id="UP000240258"/>
    </source>
</evidence>
<evidence type="ECO:0008006" key="3">
    <source>
        <dbReference type="Google" id="ProtNLM"/>
    </source>
</evidence>
<proteinExistence type="predicted"/>
<accession>A0ABN5J9A4</accession>
<dbReference type="GeneID" id="62763168"/>